<dbReference type="EMBL" id="MU266347">
    <property type="protein sequence ID" value="KAH7928893.1"/>
    <property type="molecule type" value="Genomic_DNA"/>
</dbReference>
<organism evidence="1 2">
    <name type="scientific">Leucogyrophana mollusca</name>
    <dbReference type="NCBI Taxonomy" id="85980"/>
    <lineage>
        <taxon>Eukaryota</taxon>
        <taxon>Fungi</taxon>
        <taxon>Dikarya</taxon>
        <taxon>Basidiomycota</taxon>
        <taxon>Agaricomycotina</taxon>
        <taxon>Agaricomycetes</taxon>
        <taxon>Agaricomycetidae</taxon>
        <taxon>Boletales</taxon>
        <taxon>Boletales incertae sedis</taxon>
        <taxon>Leucogyrophana</taxon>
    </lineage>
</organism>
<evidence type="ECO:0000313" key="2">
    <source>
        <dbReference type="Proteomes" id="UP000790709"/>
    </source>
</evidence>
<reference evidence="1" key="1">
    <citation type="journal article" date="2021" name="New Phytol.">
        <title>Evolutionary innovations through gain and loss of genes in the ectomycorrhizal Boletales.</title>
        <authorList>
            <person name="Wu G."/>
            <person name="Miyauchi S."/>
            <person name="Morin E."/>
            <person name="Kuo A."/>
            <person name="Drula E."/>
            <person name="Varga T."/>
            <person name="Kohler A."/>
            <person name="Feng B."/>
            <person name="Cao Y."/>
            <person name="Lipzen A."/>
            <person name="Daum C."/>
            <person name="Hundley H."/>
            <person name="Pangilinan J."/>
            <person name="Johnson J."/>
            <person name="Barry K."/>
            <person name="LaButti K."/>
            <person name="Ng V."/>
            <person name="Ahrendt S."/>
            <person name="Min B."/>
            <person name="Choi I.G."/>
            <person name="Park H."/>
            <person name="Plett J.M."/>
            <person name="Magnuson J."/>
            <person name="Spatafora J.W."/>
            <person name="Nagy L.G."/>
            <person name="Henrissat B."/>
            <person name="Grigoriev I.V."/>
            <person name="Yang Z.L."/>
            <person name="Xu J."/>
            <person name="Martin F.M."/>
        </authorList>
    </citation>
    <scope>NUCLEOTIDE SEQUENCE</scope>
    <source>
        <strain evidence="1">KUC20120723A-06</strain>
    </source>
</reference>
<gene>
    <name evidence="1" type="ORF">BV22DRAFT_162664</name>
</gene>
<protein>
    <submittedName>
        <fullName evidence="1">Uncharacterized protein</fullName>
    </submittedName>
</protein>
<name>A0ACB8BUD5_9AGAM</name>
<evidence type="ECO:0000313" key="1">
    <source>
        <dbReference type="EMBL" id="KAH7928893.1"/>
    </source>
</evidence>
<comment type="caution">
    <text evidence="1">The sequence shown here is derived from an EMBL/GenBank/DDBJ whole genome shotgun (WGS) entry which is preliminary data.</text>
</comment>
<dbReference type="Proteomes" id="UP000790709">
    <property type="component" value="Unassembled WGS sequence"/>
</dbReference>
<keyword evidence="2" id="KW-1185">Reference proteome</keyword>
<accession>A0ACB8BUD5</accession>
<proteinExistence type="predicted"/>
<sequence length="897" mass="97211">MAESTFEQLFGSCVLELVVPDTSIEFPEQENTDDWLNRLKASYVERKQAFFDEQLRLLLTVQVNHPSSDAPPDPFHPPQHLLDFLAHVQVSLEATYISQKPTSASDVPQSAHLTAPPRSTSVGQTKPRPLSLHPSIFPPHTPNPIPSTAEVDRKYVQSEGTLLLAAIWGQRASENSRERFALLFSESRNAWIAVYELSLIVSFLRLSFNDPLLCLTASTTLRDKALSLSHANHPFVAFLSQRGKLSASMASVSESEKDKEAEATDDDDDLTGLEEVNLLDGLATGTNFSSEAERLYLPSTRLGNQSRRQLFSLPPVASTSPSSPLPSSKRAPHNTLRKSFRRILQTVSGFRVRMRTVFVPYVLFPGTNSDGDSDDDPNGTLEEREAGNNERTVVLCVEVENSGESGPGVGFSVERVDVKIGGEGATARLIGWGEGAFDSDAEKHMFPLPVGSMEQYNLLYAVSFLSSPAETDGLSLAGRSQGAHAAPGHHSELQRAVTINIFGKPYIAKAHDSDVPEEEQSGVLSYPTETFSSRWNCILDLSTRPQEEIFDASDPWAGNKNALPEPPSPFPGHSAVTSAFHTSPQPKLQPQAIAGSKRHTLPGNITALRAINPAANFRLSLPQRDASPNLSGKLAYTPPSVAFARSPSTTFGMPPPTASVSGGFDAGFPEPHAAVMPQTPAYPAFPPVAAMPPTPYSHPPIGSQQGAFGPSVEIRRDRGIAALSPQTPAPTVVGGAFDPSQEAPPSAGEPVVVSVGLLPPPNASASSRKIYPSDHFTLDIFVFNQSTWTRRFEVSCPDTSRQRRKKLEERKGPNGKTTLEELKSALVPPGILPLQNRVRVGPLRPSTCQSVRMDFLAVAPGLHSVDLLTLTDIETGFSVNLRSVMDVVVHEREVDKE</sequence>